<dbReference type="AlphaFoldDB" id="A0A9P9E6G2"/>
<reference evidence="1" key="1">
    <citation type="journal article" date="2021" name="Nat. Commun.">
        <title>Genetic determinants of endophytism in the Arabidopsis root mycobiome.</title>
        <authorList>
            <person name="Mesny F."/>
            <person name="Miyauchi S."/>
            <person name="Thiergart T."/>
            <person name="Pickel B."/>
            <person name="Atanasova L."/>
            <person name="Karlsson M."/>
            <person name="Huettel B."/>
            <person name="Barry K.W."/>
            <person name="Haridas S."/>
            <person name="Chen C."/>
            <person name="Bauer D."/>
            <person name="Andreopoulos W."/>
            <person name="Pangilinan J."/>
            <person name="LaButti K."/>
            <person name="Riley R."/>
            <person name="Lipzen A."/>
            <person name="Clum A."/>
            <person name="Drula E."/>
            <person name="Henrissat B."/>
            <person name="Kohler A."/>
            <person name="Grigoriev I.V."/>
            <person name="Martin F.M."/>
            <person name="Hacquard S."/>
        </authorList>
    </citation>
    <scope>NUCLEOTIDE SEQUENCE</scope>
    <source>
        <strain evidence="1">MPI-CAGE-AT-0021</strain>
    </source>
</reference>
<dbReference type="OrthoDB" id="3200163at2759"/>
<comment type="caution">
    <text evidence="1">The sequence shown here is derived from an EMBL/GenBank/DDBJ whole genome shotgun (WGS) entry which is preliminary data.</text>
</comment>
<organism evidence="1 2">
    <name type="scientific">Dactylonectria estremocensis</name>
    <dbReference type="NCBI Taxonomy" id="1079267"/>
    <lineage>
        <taxon>Eukaryota</taxon>
        <taxon>Fungi</taxon>
        <taxon>Dikarya</taxon>
        <taxon>Ascomycota</taxon>
        <taxon>Pezizomycotina</taxon>
        <taxon>Sordariomycetes</taxon>
        <taxon>Hypocreomycetidae</taxon>
        <taxon>Hypocreales</taxon>
        <taxon>Nectriaceae</taxon>
        <taxon>Dactylonectria</taxon>
    </lineage>
</organism>
<evidence type="ECO:0008006" key="3">
    <source>
        <dbReference type="Google" id="ProtNLM"/>
    </source>
</evidence>
<sequence length="208" mass="23238">MAEIPRIVTGVITVVETVGKLGSSAIKLKQLWDEVQDVLESIKRVVTELEGLVEDMQLQVASANKGKRTIAKFRVAIKKDALEQFHKRLGSALQLLSIAQQTYLIALTRARHSIMLSEFQALQDQPRKADVPRVVSVAEETDTDDTTSIKRKSTFHGGLKAWDFCARRAYDGWKIQLTPWCTRSFDSEVFEYAAGGMTNELLAAIEAK</sequence>
<keyword evidence="2" id="KW-1185">Reference proteome</keyword>
<gene>
    <name evidence="1" type="ORF">B0J13DRAFT_626526</name>
</gene>
<proteinExistence type="predicted"/>
<evidence type="ECO:0000313" key="2">
    <source>
        <dbReference type="Proteomes" id="UP000717696"/>
    </source>
</evidence>
<dbReference type="Proteomes" id="UP000717696">
    <property type="component" value="Unassembled WGS sequence"/>
</dbReference>
<evidence type="ECO:0000313" key="1">
    <source>
        <dbReference type="EMBL" id="KAH7131442.1"/>
    </source>
</evidence>
<dbReference type="EMBL" id="JAGMUU010000019">
    <property type="protein sequence ID" value="KAH7131442.1"/>
    <property type="molecule type" value="Genomic_DNA"/>
</dbReference>
<name>A0A9P9E6G2_9HYPO</name>
<protein>
    <recommendedName>
        <fullName evidence="3">Fungal N-terminal domain-containing protein</fullName>
    </recommendedName>
</protein>
<accession>A0A9P9E6G2</accession>